<evidence type="ECO:0000313" key="3">
    <source>
        <dbReference type="EMBL" id="CCI84414.1"/>
    </source>
</evidence>
<dbReference type="GO" id="GO:0000150">
    <property type="term" value="F:DNA strand exchange activity"/>
    <property type="evidence" value="ECO:0007669"/>
    <property type="project" value="InterPro"/>
</dbReference>
<feature type="domain" description="Recombinase" evidence="2">
    <location>
        <begin position="97"/>
        <end position="181"/>
    </location>
</feature>
<dbReference type="InterPro" id="IPR050639">
    <property type="entry name" value="SSR_resolvase"/>
</dbReference>
<dbReference type="Proteomes" id="UP000009311">
    <property type="component" value="Unassembled WGS sequence"/>
</dbReference>
<dbReference type="AlphaFoldDB" id="I7KKF1"/>
<dbReference type="Gene3D" id="3.40.50.1390">
    <property type="entry name" value="Resolvase, N-terminal catalytic domain"/>
    <property type="match status" value="1"/>
</dbReference>
<keyword evidence="1" id="KW-0175">Coiled coil</keyword>
<keyword evidence="4" id="KW-1185">Reference proteome</keyword>
<accession>I7KKF1</accession>
<protein>
    <submittedName>
        <fullName evidence="3">Phage integrase family site-specific recombinase</fullName>
    </submittedName>
</protein>
<dbReference type="PANTHER" id="PTHR30461">
    <property type="entry name" value="DNA-INVERTASE FROM LAMBDOID PROPHAGE"/>
    <property type="match status" value="1"/>
</dbReference>
<organism evidence="3 4">
    <name type="scientific">Lactobacillus pasteurii DSM 23907 = CRBIP 24.76</name>
    <dbReference type="NCBI Taxonomy" id="1423790"/>
    <lineage>
        <taxon>Bacteria</taxon>
        <taxon>Bacillati</taxon>
        <taxon>Bacillota</taxon>
        <taxon>Bacilli</taxon>
        <taxon>Lactobacillales</taxon>
        <taxon>Lactobacillaceae</taxon>
        <taxon>Lactobacillus</taxon>
    </lineage>
</organism>
<dbReference type="PANTHER" id="PTHR30461:SF23">
    <property type="entry name" value="DNA RECOMBINASE-RELATED"/>
    <property type="match status" value="1"/>
</dbReference>
<dbReference type="EMBL" id="CAKD01000002">
    <property type="protein sequence ID" value="CCI84414.1"/>
    <property type="molecule type" value="Genomic_DNA"/>
</dbReference>
<evidence type="ECO:0000256" key="1">
    <source>
        <dbReference type="SAM" id="Coils"/>
    </source>
</evidence>
<dbReference type="InterPro" id="IPR038109">
    <property type="entry name" value="DNA_bind_recomb_sf"/>
</dbReference>
<name>I7KKF1_9LACO</name>
<dbReference type="STRING" id="1423790.BN53_09400"/>
<dbReference type="Pfam" id="PF07508">
    <property type="entry name" value="Recombinase"/>
    <property type="match status" value="1"/>
</dbReference>
<dbReference type="GO" id="GO:0003677">
    <property type="term" value="F:DNA binding"/>
    <property type="evidence" value="ECO:0007669"/>
    <property type="project" value="InterPro"/>
</dbReference>
<dbReference type="InterPro" id="IPR036162">
    <property type="entry name" value="Resolvase-like_N_sf"/>
</dbReference>
<comment type="caution">
    <text evidence="3">The sequence shown here is derived from an EMBL/GenBank/DDBJ whole genome shotgun (WGS) entry which is preliminary data.</text>
</comment>
<dbReference type="Pfam" id="PF00239">
    <property type="entry name" value="Resolvase"/>
    <property type="match status" value="1"/>
</dbReference>
<proteinExistence type="predicted"/>
<evidence type="ECO:0000259" key="2">
    <source>
        <dbReference type="PROSITE" id="PS51737"/>
    </source>
</evidence>
<dbReference type="PROSITE" id="PS51737">
    <property type="entry name" value="RECOMBINASE_DNA_BIND"/>
    <property type="match status" value="1"/>
</dbReference>
<feature type="coiled-coil region" evidence="1">
    <location>
        <begin position="310"/>
        <end position="337"/>
    </location>
</feature>
<dbReference type="Gene3D" id="3.90.1750.20">
    <property type="entry name" value="Putative Large Serine Recombinase, Chain B, Domain 2"/>
    <property type="match status" value="2"/>
</dbReference>
<gene>
    <name evidence="3" type="ORF">BN53_09400</name>
</gene>
<dbReference type="InterPro" id="IPR011109">
    <property type="entry name" value="DNA_bind_recombinase_dom"/>
</dbReference>
<dbReference type="SUPFAM" id="SSF53041">
    <property type="entry name" value="Resolvase-like"/>
    <property type="match status" value="1"/>
</dbReference>
<sequence>MEGTNSPKCMKIEHSHTFAYIFYSTIDCLQYIRELKELHVAVFFEKKNTNTMDAKGEVLITIMASLAQQESKSISRNIKIGLQYRYQRGQVIVNTARFLDYDKDEDGNLVINPEQAKVVKRIFYECLTGKSAIEIARELTKKRVKNDGQVPQYYVENNHPAIISRATFYQVQKILDMRREGFTTEGGHHHGYTNAYCFSSIVFCVRCKDIYTRCVWYRPRIGEVEKVNVWRCYSRLYWNHKGKRCMGRTITEADLEEASLKAMNELIQQHQLADKQIAANILKVTKGTTGPSLDDLDQQLEDQQLLLLSMSTHNKNVEQLTEQVQALRKQREQLIQQEIDHDIKCSNLKNIQSFFQTYQGDLTKFDEKLVRLLIEKITIFKSKIEFTFKDGEVITIKA</sequence>
<dbReference type="InterPro" id="IPR006119">
    <property type="entry name" value="Resolv_N"/>
</dbReference>
<dbReference type="eggNOG" id="COG1961">
    <property type="taxonomic scope" value="Bacteria"/>
</dbReference>
<evidence type="ECO:0000313" key="4">
    <source>
        <dbReference type="Proteomes" id="UP000009311"/>
    </source>
</evidence>
<reference evidence="3 4" key="1">
    <citation type="submission" date="2012-06" db="EMBL/GenBank/DDBJ databases">
        <title>Draft Genome Sequence of Lactobacillus pasteurii CRBIP 24.76T.</title>
        <authorList>
            <person name="Cousin S."/>
            <person name="Bouchier C."/>
            <person name="Loux V."/>
            <person name="Ma L."/>
            <person name="Creno S."/>
            <person name="Bizet C."/>
            <person name="Clermont D."/>
        </authorList>
    </citation>
    <scope>NUCLEOTIDE SEQUENCE [LARGE SCALE GENOMIC DNA]</scope>
    <source>
        <strain evidence="4">CRBIP 24.76T</strain>
    </source>
</reference>